<dbReference type="AlphaFoldDB" id="A0A1L9TA46"/>
<dbReference type="PROSITE" id="PS50048">
    <property type="entry name" value="ZN2_CY6_FUNGAL_2"/>
    <property type="match status" value="1"/>
</dbReference>
<gene>
    <name evidence="7" type="ORF">ASPSYDRAFT_1158785</name>
</gene>
<dbReference type="EMBL" id="KV878591">
    <property type="protein sequence ID" value="OJJ56235.1"/>
    <property type="molecule type" value="Genomic_DNA"/>
</dbReference>
<keyword evidence="3" id="KW-0804">Transcription</keyword>
<dbReference type="VEuPathDB" id="FungiDB:ASPSYDRAFT_1158785"/>
<dbReference type="Proteomes" id="UP000184356">
    <property type="component" value="Unassembled WGS sequence"/>
</dbReference>
<proteinExistence type="predicted"/>
<evidence type="ECO:0000313" key="8">
    <source>
        <dbReference type="Proteomes" id="UP000184356"/>
    </source>
</evidence>
<dbReference type="GO" id="GO:0000981">
    <property type="term" value="F:DNA-binding transcription factor activity, RNA polymerase II-specific"/>
    <property type="evidence" value="ECO:0007669"/>
    <property type="project" value="InterPro"/>
</dbReference>
<feature type="region of interest" description="Disordered" evidence="5">
    <location>
        <begin position="1"/>
        <end position="26"/>
    </location>
</feature>
<dbReference type="SUPFAM" id="SSF57701">
    <property type="entry name" value="Zn2/Cys6 DNA-binding domain"/>
    <property type="match status" value="1"/>
</dbReference>
<dbReference type="InterPro" id="IPR036864">
    <property type="entry name" value="Zn2-C6_fun-type_DNA-bd_sf"/>
</dbReference>
<evidence type="ECO:0000313" key="7">
    <source>
        <dbReference type="EMBL" id="OJJ56235.1"/>
    </source>
</evidence>
<dbReference type="GO" id="GO:0003677">
    <property type="term" value="F:DNA binding"/>
    <property type="evidence" value="ECO:0007669"/>
    <property type="project" value="UniProtKB-KW"/>
</dbReference>
<evidence type="ECO:0000256" key="3">
    <source>
        <dbReference type="ARBA" id="ARBA00023163"/>
    </source>
</evidence>
<dbReference type="SMART" id="SM00066">
    <property type="entry name" value="GAL4"/>
    <property type="match status" value="1"/>
</dbReference>
<dbReference type="GeneID" id="63756128"/>
<accession>A0A1L9TA46</accession>
<dbReference type="RefSeq" id="XP_040700041.1">
    <property type="nucleotide sequence ID" value="XM_040840055.1"/>
</dbReference>
<reference evidence="8" key="1">
    <citation type="journal article" date="2017" name="Genome Biol.">
        <title>Comparative genomics reveals high biological diversity and specific adaptations in the industrially and medically important fungal genus Aspergillus.</title>
        <authorList>
            <person name="de Vries R.P."/>
            <person name="Riley R."/>
            <person name="Wiebenga A."/>
            <person name="Aguilar-Osorio G."/>
            <person name="Amillis S."/>
            <person name="Uchima C.A."/>
            <person name="Anderluh G."/>
            <person name="Asadollahi M."/>
            <person name="Askin M."/>
            <person name="Barry K."/>
            <person name="Battaglia E."/>
            <person name="Bayram O."/>
            <person name="Benocci T."/>
            <person name="Braus-Stromeyer S.A."/>
            <person name="Caldana C."/>
            <person name="Canovas D."/>
            <person name="Cerqueira G.C."/>
            <person name="Chen F."/>
            <person name="Chen W."/>
            <person name="Choi C."/>
            <person name="Clum A."/>
            <person name="Dos Santos R.A."/>
            <person name="Damasio A.R."/>
            <person name="Diallinas G."/>
            <person name="Emri T."/>
            <person name="Fekete E."/>
            <person name="Flipphi M."/>
            <person name="Freyberg S."/>
            <person name="Gallo A."/>
            <person name="Gournas C."/>
            <person name="Habgood R."/>
            <person name="Hainaut M."/>
            <person name="Harispe M.L."/>
            <person name="Henrissat B."/>
            <person name="Hilden K.S."/>
            <person name="Hope R."/>
            <person name="Hossain A."/>
            <person name="Karabika E."/>
            <person name="Karaffa L."/>
            <person name="Karanyi Z."/>
            <person name="Krasevec N."/>
            <person name="Kuo A."/>
            <person name="Kusch H."/>
            <person name="LaButti K."/>
            <person name="Lagendijk E.L."/>
            <person name="Lapidus A."/>
            <person name="Levasseur A."/>
            <person name="Lindquist E."/>
            <person name="Lipzen A."/>
            <person name="Logrieco A.F."/>
            <person name="MacCabe A."/>
            <person name="Maekelae M.R."/>
            <person name="Malavazi I."/>
            <person name="Melin P."/>
            <person name="Meyer V."/>
            <person name="Mielnichuk N."/>
            <person name="Miskei M."/>
            <person name="Molnar A.P."/>
            <person name="Mule G."/>
            <person name="Ngan C.Y."/>
            <person name="Orejas M."/>
            <person name="Orosz E."/>
            <person name="Ouedraogo J.P."/>
            <person name="Overkamp K.M."/>
            <person name="Park H.-S."/>
            <person name="Perrone G."/>
            <person name="Piumi F."/>
            <person name="Punt P.J."/>
            <person name="Ram A.F."/>
            <person name="Ramon A."/>
            <person name="Rauscher S."/>
            <person name="Record E."/>
            <person name="Riano-Pachon D.M."/>
            <person name="Robert V."/>
            <person name="Roehrig J."/>
            <person name="Ruller R."/>
            <person name="Salamov A."/>
            <person name="Salih N.S."/>
            <person name="Samson R.A."/>
            <person name="Sandor E."/>
            <person name="Sanguinetti M."/>
            <person name="Schuetze T."/>
            <person name="Sepcic K."/>
            <person name="Shelest E."/>
            <person name="Sherlock G."/>
            <person name="Sophianopoulou V."/>
            <person name="Squina F.M."/>
            <person name="Sun H."/>
            <person name="Susca A."/>
            <person name="Todd R.B."/>
            <person name="Tsang A."/>
            <person name="Unkles S.E."/>
            <person name="van de Wiele N."/>
            <person name="van Rossen-Uffink D."/>
            <person name="Oliveira J.V."/>
            <person name="Vesth T.C."/>
            <person name="Visser J."/>
            <person name="Yu J.-H."/>
            <person name="Zhou M."/>
            <person name="Andersen M.R."/>
            <person name="Archer D.B."/>
            <person name="Baker S.E."/>
            <person name="Benoit I."/>
            <person name="Brakhage A.A."/>
            <person name="Braus G.H."/>
            <person name="Fischer R."/>
            <person name="Frisvad J.C."/>
            <person name="Goldman G.H."/>
            <person name="Houbraken J."/>
            <person name="Oakley B."/>
            <person name="Pocsi I."/>
            <person name="Scazzocchio C."/>
            <person name="Seiboth B."/>
            <person name="vanKuyk P.A."/>
            <person name="Wortman J."/>
            <person name="Dyer P.S."/>
            <person name="Grigoriev I.V."/>
        </authorList>
    </citation>
    <scope>NUCLEOTIDE SEQUENCE [LARGE SCALE GENOMIC DNA]</scope>
    <source>
        <strain evidence="8">CBS 593.65</strain>
    </source>
</reference>
<dbReference type="OrthoDB" id="2123952at2759"/>
<keyword evidence="1" id="KW-0805">Transcription regulation</keyword>
<organism evidence="7 8">
    <name type="scientific">Aspergillus sydowii CBS 593.65</name>
    <dbReference type="NCBI Taxonomy" id="1036612"/>
    <lineage>
        <taxon>Eukaryota</taxon>
        <taxon>Fungi</taxon>
        <taxon>Dikarya</taxon>
        <taxon>Ascomycota</taxon>
        <taxon>Pezizomycotina</taxon>
        <taxon>Eurotiomycetes</taxon>
        <taxon>Eurotiomycetidae</taxon>
        <taxon>Eurotiales</taxon>
        <taxon>Aspergillaceae</taxon>
        <taxon>Aspergillus</taxon>
        <taxon>Aspergillus subgen. Nidulantes</taxon>
    </lineage>
</organism>
<protein>
    <recommendedName>
        <fullName evidence="6">Zn(2)-C6 fungal-type domain-containing protein</fullName>
    </recommendedName>
</protein>
<evidence type="ECO:0000259" key="6">
    <source>
        <dbReference type="PROSITE" id="PS50048"/>
    </source>
</evidence>
<dbReference type="InterPro" id="IPR001138">
    <property type="entry name" value="Zn2Cys6_DnaBD"/>
</dbReference>
<keyword evidence="2" id="KW-0238">DNA-binding</keyword>
<evidence type="ECO:0000256" key="5">
    <source>
        <dbReference type="SAM" id="MobiDB-lite"/>
    </source>
</evidence>
<evidence type="ECO:0000256" key="1">
    <source>
        <dbReference type="ARBA" id="ARBA00023015"/>
    </source>
</evidence>
<dbReference type="STRING" id="1036612.A0A1L9TA46"/>
<keyword evidence="8" id="KW-1185">Reference proteome</keyword>
<dbReference type="Gene3D" id="4.10.240.10">
    <property type="entry name" value="Zn(2)-C6 fungal-type DNA-binding domain"/>
    <property type="match status" value="1"/>
</dbReference>
<evidence type="ECO:0000256" key="2">
    <source>
        <dbReference type="ARBA" id="ARBA00023125"/>
    </source>
</evidence>
<feature type="compositionally biased region" description="Basic residues" evidence="5">
    <location>
        <begin position="177"/>
        <end position="198"/>
    </location>
</feature>
<dbReference type="GO" id="GO:0008270">
    <property type="term" value="F:zinc ion binding"/>
    <property type="evidence" value="ECO:0007669"/>
    <property type="project" value="InterPro"/>
</dbReference>
<feature type="region of interest" description="Disordered" evidence="5">
    <location>
        <begin position="177"/>
        <end position="206"/>
    </location>
</feature>
<keyword evidence="4" id="KW-0539">Nucleus</keyword>
<name>A0A1L9TA46_9EURO</name>
<feature type="domain" description="Zn(2)-C6 fungal-type" evidence="6">
    <location>
        <begin position="123"/>
        <end position="164"/>
    </location>
</feature>
<dbReference type="CDD" id="cd00067">
    <property type="entry name" value="GAL4"/>
    <property type="match status" value="1"/>
</dbReference>
<evidence type="ECO:0000256" key="4">
    <source>
        <dbReference type="ARBA" id="ARBA00023242"/>
    </source>
</evidence>
<sequence>MELYGQENPRGMPPSDPIATPELTGYGGLSPSDIGLISHYLTPPTGSEITDWLKPIGPGAQMLAADPAHGSASNNYPANAWSISPDSDDFQIPDGDMLEQDLSLADHGPMQSVAKRPRSQNHSCDPCRAAKRACDLPPRTAIQGNKPWVTGCSMCKLRGTECTVAWLAGRQTLSPVRKRATANLAKQKRKSGKSKPNKTPRADDLPSVGIISEHDLARRAVLREACSQQLWLYIDIVDAPLVDCLSPGCMPPCYSRGIKALISHSDSTHLAPLLDHVLSNIANCWEIDVSSWASQSPAPHLFLAASLLDAALQRSNLIPDSNARDKAITETWKWVVMAVATQFTPKDPNEAGICPTDSEMRDIAFAAWKKARQMIFENIAATNSFRVALLLLLFGAVLPPQASAQASIFKEDAAYAQKEGVQRLQVLCARVRSYLSDLCEDPSDLPSPRGRPAKTREARIVSTLPFDVRDHMLEVIGGLEWLVAITHSAVAITSRGDVPVMPHLVCFDRRASSSAHQSIKSSSTLAVVARDDEVEKSIIARATSQSCNVTNLWDHGVSDDIMVRAVGHAGSVAVLLWRALTLFTAATKALEKGEGKYGEVHERYTTITALIDVWRSIFGHVDRKTVEGLQRLRPDILRSVYFCSIDVDFAVLLFYDGIQPLETNLAAQESPSPAGERLRSTLREMNAYHRDQRLRSAMNISDMALANMSGHEFQGKPGVKANIQDIGAHPNPKTHEHTQYPALVIRAHQLAAKSLADEIQESLHQMDTERISELTVSLGNCMQGIQRLQKALVMFSANDYQDDGHIL</sequence>